<dbReference type="InterPro" id="IPR012902">
    <property type="entry name" value="N_methyl_site"/>
</dbReference>
<keyword evidence="1" id="KW-0812">Transmembrane</keyword>
<accession>A0ABT5J3A2</accession>
<evidence type="ECO:0000313" key="3">
    <source>
        <dbReference type="Proteomes" id="UP001219956"/>
    </source>
</evidence>
<reference evidence="2 3" key="1">
    <citation type="submission" date="2023-01" db="EMBL/GenBank/DDBJ databases">
        <title>Novel species of the genus Vogesella isolated from rivers.</title>
        <authorList>
            <person name="Lu H."/>
        </authorList>
    </citation>
    <scope>NUCLEOTIDE SEQUENCE [LARGE SCALE GENOMIC DNA]</scope>
    <source>
        <strain evidence="2 3">DC21W</strain>
    </source>
</reference>
<dbReference type="EMBL" id="JAQQLF010000030">
    <property type="protein sequence ID" value="MDC7719016.1"/>
    <property type="molecule type" value="Genomic_DNA"/>
</dbReference>
<protein>
    <submittedName>
        <fullName evidence="2">Prepilin-type N-terminal cleavage/methylation domain-containing protein</fullName>
    </submittedName>
</protein>
<keyword evidence="1" id="KW-1133">Transmembrane helix</keyword>
<evidence type="ECO:0000313" key="2">
    <source>
        <dbReference type="EMBL" id="MDC7719016.1"/>
    </source>
</evidence>
<proteinExistence type="predicted"/>
<comment type="caution">
    <text evidence="2">The sequence shown here is derived from an EMBL/GenBank/DDBJ whole genome shotgun (WGS) entry which is preliminary data.</text>
</comment>
<dbReference type="RefSeq" id="WP_272753213.1">
    <property type="nucleotide sequence ID" value="NZ_JAQQLF010000030.1"/>
</dbReference>
<dbReference type="Pfam" id="PF07963">
    <property type="entry name" value="N_methyl"/>
    <property type="match status" value="1"/>
</dbReference>
<gene>
    <name evidence="2" type="ORF">PQU95_17580</name>
</gene>
<dbReference type="PROSITE" id="PS00409">
    <property type="entry name" value="PROKAR_NTER_METHYL"/>
    <property type="match status" value="1"/>
</dbReference>
<keyword evidence="3" id="KW-1185">Reference proteome</keyword>
<name>A0ABT5J3A2_9NEIS</name>
<evidence type="ECO:0000256" key="1">
    <source>
        <dbReference type="SAM" id="Phobius"/>
    </source>
</evidence>
<feature type="transmembrane region" description="Helical" evidence="1">
    <location>
        <begin position="20"/>
        <end position="39"/>
    </location>
</feature>
<dbReference type="Proteomes" id="UP001219956">
    <property type="component" value="Unassembled WGS sequence"/>
</dbReference>
<organism evidence="2 3">
    <name type="scientific">Vogesella aquatica</name>
    <dbReference type="NCBI Taxonomy" id="2984206"/>
    <lineage>
        <taxon>Bacteria</taxon>
        <taxon>Pseudomonadati</taxon>
        <taxon>Pseudomonadota</taxon>
        <taxon>Betaproteobacteria</taxon>
        <taxon>Neisseriales</taxon>
        <taxon>Chromobacteriaceae</taxon>
        <taxon>Vogesella</taxon>
    </lineage>
</organism>
<keyword evidence="1" id="KW-0472">Membrane</keyword>
<sequence length="134" mass="13918">MSPRYAKPCRQQRGISLLEALITLLLMSIIGIGTAYIAAKAAVAQRHSSSQHLTVSQLRQALSRGECRSTTPRSSELPLGSGSVQASCQSVLTTLSVVPLSGGMASQTVSVAMPAIRASGGLLEGEVRIDPQGS</sequence>